<organism evidence="2 3">
    <name type="scientific">Legionella jamestowniensis</name>
    <dbReference type="NCBI Taxonomy" id="455"/>
    <lineage>
        <taxon>Bacteria</taxon>
        <taxon>Pseudomonadati</taxon>
        <taxon>Pseudomonadota</taxon>
        <taxon>Gammaproteobacteria</taxon>
        <taxon>Legionellales</taxon>
        <taxon>Legionellaceae</taxon>
        <taxon>Legionella</taxon>
    </lineage>
</organism>
<keyword evidence="1" id="KW-0472">Membrane</keyword>
<feature type="transmembrane region" description="Helical" evidence="1">
    <location>
        <begin position="7"/>
        <end position="27"/>
    </location>
</feature>
<dbReference type="Proteomes" id="UP000093336">
    <property type="component" value="Unassembled WGS sequence"/>
</dbReference>
<protein>
    <submittedName>
        <fullName evidence="2">Uncharacterized protein</fullName>
    </submittedName>
</protein>
<reference evidence="2 3" key="1">
    <citation type="submission" date="2016-05" db="EMBL/GenBank/DDBJ databases">
        <authorList>
            <person name="Prochazka B."/>
            <person name="Indra A."/>
            <person name="Hasenberger P."/>
            <person name="Blaschitz M."/>
            <person name="Wagner L."/>
            <person name="Wewalka G."/>
            <person name="Sorschag S."/>
            <person name="Schmid D."/>
            <person name="Ruppitsch W."/>
        </authorList>
    </citation>
    <scope>NUCLEOTIDE SEQUENCE [LARGE SCALE GENOMIC DNA]</scope>
    <source>
        <strain evidence="2 3">974010_12</strain>
    </source>
</reference>
<sequence length="62" mass="7052">MKSITIFLMTILVQSIILAIVFIGFLLDPLLGLWVVGIYFFGAGTFLMYQFIKNLNLKNCSF</sequence>
<keyword evidence="3" id="KW-1185">Reference proteome</keyword>
<name>A0ABX2XTG8_9GAMM</name>
<accession>A0ABX2XTG8</accession>
<gene>
    <name evidence="2" type="ORF">A8135_01110</name>
</gene>
<comment type="caution">
    <text evidence="2">The sequence shown here is derived from an EMBL/GenBank/DDBJ whole genome shotgun (WGS) entry which is preliminary data.</text>
</comment>
<evidence type="ECO:0000256" key="1">
    <source>
        <dbReference type="SAM" id="Phobius"/>
    </source>
</evidence>
<evidence type="ECO:0000313" key="3">
    <source>
        <dbReference type="Proteomes" id="UP000093336"/>
    </source>
</evidence>
<keyword evidence="1" id="KW-1133">Transmembrane helix</keyword>
<evidence type="ECO:0000313" key="2">
    <source>
        <dbReference type="EMBL" id="OCH97851.1"/>
    </source>
</evidence>
<feature type="transmembrane region" description="Helical" evidence="1">
    <location>
        <begin position="33"/>
        <end position="52"/>
    </location>
</feature>
<dbReference type="EMBL" id="LYOZ01000018">
    <property type="protein sequence ID" value="OCH97851.1"/>
    <property type="molecule type" value="Genomic_DNA"/>
</dbReference>
<proteinExistence type="predicted"/>
<keyword evidence="1" id="KW-0812">Transmembrane</keyword>